<dbReference type="Proteomes" id="UP000825935">
    <property type="component" value="Chromosome 27"/>
</dbReference>
<dbReference type="CDD" id="cd04905">
    <property type="entry name" value="ACT_CM-PDT"/>
    <property type="match status" value="1"/>
</dbReference>
<dbReference type="InterPro" id="IPR045865">
    <property type="entry name" value="ACT-like_dom_sf"/>
</dbReference>
<organism evidence="15 16">
    <name type="scientific">Ceratopteris richardii</name>
    <name type="common">Triangle waterfern</name>
    <dbReference type="NCBI Taxonomy" id="49495"/>
    <lineage>
        <taxon>Eukaryota</taxon>
        <taxon>Viridiplantae</taxon>
        <taxon>Streptophyta</taxon>
        <taxon>Embryophyta</taxon>
        <taxon>Tracheophyta</taxon>
        <taxon>Polypodiopsida</taxon>
        <taxon>Polypodiidae</taxon>
        <taxon>Polypodiales</taxon>
        <taxon>Pteridineae</taxon>
        <taxon>Pteridaceae</taxon>
        <taxon>Parkerioideae</taxon>
        <taxon>Ceratopteris</taxon>
    </lineage>
</organism>
<dbReference type="PROSITE" id="PS00858">
    <property type="entry name" value="PREPHENATE_DEHYDR_2"/>
    <property type="match status" value="1"/>
</dbReference>
<keyword evidence="6 12" id="KW-0809">Transit peptide</keyword>
<dbReference type="FunFam" id="3.40.190.10:FF:000028">
    <property type="entry name" value="Arogenate dehydratase"/>
    <property type="match status" value="1"/>
</dbReference>
<dbReference type="PROSITE" id="PS00857">
    <property type="entry name" value="PREPHENATE_DEHYDR_1"/>
    <property type="match status" value="1"/>
</dbReference>
<comment type="function">
    <text evidence="12">Converts the prephenate produced from the shikimate-chorismate pathway into phenylalanine.</text>
</comment>
<dbReference type="PROSITE" id="PS51171">
    <property type="entry name" value="PREPHENATE_DEHYDR_3"/>
    <property type="match status" value="1"/>
</dbReference>
<feature type="domain" description="Prephenate dehydratase" evidence="13">
    <location>
        <begin position="162"/>
        <end position="337"/>
    </location>
</feature>
<dbReference type="AlphaFoldDB" id="A0A8T2RGZ8"/>
<dbReference type="Gene3D" id="3.30.70.260">
    <property type="match status" value="1"/>
</dbReference>
<evidence type="ECO:0000256" key="3">
    <source>
        <dbReference type="ARBA" id="ARBA00022528"/>
    </source>
</evidence>
<dbReference type="GO" id="GO:0047769">
    <property type="term" value="F:arogenate dehydratase activity"/>
    <property type="evidence" value="ECO:0007669"/>
    <property type="project" value="UniProtKB-UniRule"/>
</dbReference>
<keyword evidence="7 12" id="KW-0057">Aromatic amino acid biosynthesis</keyword>
<dbReference type="InterPro" id="IPR001086">
    <property type="entry name" value="Preph_deHydtase"/>
</dbReference>
<dbReference type="SUPFAM" id="SSF55021">
    <property type="entry name" value="ACT-like"/>
    <property type="match status" value="1"/>
</dbReference>
<dbReference type="OrthoDB" id="2414662at2759"/>
<evidence type="ECO:0000256" key="2">
    <source>
        <dbReference type="ARBA" id="ARBA00004929"/>
    </source>
</evidence>
<evidence type="ECO:0000256" key="1">
    <source>
        <dbReference type="ARBA" id="ARBA00004470"/>
    </source>
</evidence>
<keyword evidence="3 12" id="KW-0150">Chloroplast</keyword>
<sequence>MYPLVDATALSKVFNLRDIITNQDLRKLTSTRRPWGSAEYCTYRGRLYYTMYKCIGQGSARLHAEASYSGALFEQPPCSASQHSLEYAGNGTQWRSVCSVISSQWETQMETSRSSNFGLSIMEDPSGAMFESESTLSNSLALPKPLSVIDLTSPPSHGSSVRVAYQGVPGAYSEAAANKAFPECEAVPCEQFEAAFQAVELWLVDRAVLPIENSLGGSIHRNYDLLLRHRLHIVGEVQLPVNHCLLALPGVKKEEVKRVLSHQQALAQCEGSLTKLGVVREAVDDTAAAAQFIAQNNLRQTGAVASAKAAKIYGLQVLAEGIQDDVDNVTRFLMLAREPIIPRADRPFKTSIVFTLEEGPGVLFKALAVFSLRNINLTKIESRPQRKKPLRVVDGSNFGVAKYFDYLFYIDFEASMADPRAQNALGHLQEFATFLRVLGSYPMDVSLARINTSAGSKTSII</sequence>
<evidence type="ECO:0000259" key="13">
    <source>
        <dbReference type="PROSITE" id="PS51171"/>
    </source>
</evidence>
<comment type="subcellular location">
    <subcellularLocation>
        <location evidence="1 12">Plastid</location>
        <location evidence="1 12">Chloroplast stroma</location>
    </subcellularLocation>
</comment>
<evidence type="ECO:0000256" key="12">
    <source>
        <dbReference type="RuleBase" id="RU363004"/>
    </source>
</evidence>
<reference evidence="15 16" key="1">
    <citation type="submission" date="2021-08" db="EMBL/GenBank/DDBJ databases">
        <title>WGS assembly of Ceratopteris richardii.</title>
        <authorList>
            <person name="Marchant D.B."/>
            <person name="Chen G."/>
            <person name="Jenkins J."/>
            <person name="Shu S."/>
            <person name="Leebens-Mack J."/>
            <person name="Grimwood J."/>
            <person name="Schmutz J."/>
            <person name="Soltis P."/>
            <person name="Soltis D."/>
            <person name="Chen Z.-H."/>
        </authorList>
    </citation>
    <scope>NUCLEOTIDE SEQUENCE [LARGE SCALE GENOMIC DNA]</scope>
    <source>
        <strain evidence="15">Whitten #5841</strain>
        <tissue evidence="15">Leaf</tissue>
    </source>
</reference>
<keyword evidence="9 12" id="KW-0456">Lyase</keyword>
<proteinExistence type="predicted"/>
<dbReference type="GO" id="GO:0009570">
    <property type="term" value="C:chloroplast stroma"/>
    <property type="evidence" value="ECO:0007669"/>
    <property type="project" value="UniProtKB-SubCell"/>
</dbReference>
<comment type="catalytic activity">
    <reaction evidence="11">
        <text>prephenate + H(+) = 3-phenylpyruvate + CO2 + H2O</text>
        <dbReference type="Rhea" id="RHEA:21648"/>
        <dbReference type="ChEBI" id="CHEBI:15377"/>
        <dbReference type="ChEBI" id="CHEBI:15378"/>
        <dbReference type="ChEBI" id="CHEBI:16526"/>
        <dbReference type="ChEBI" id="CHEBI:18005"/>
        <dbReference type="ChEBI" id="CHEBI:29934"/>
        <dbReference type="EC" id="4.2.1.51"/>
    </reaction>
    <physiologicalReaction direction="left-to-right" evidence="11">
        <dbReference type="Rhea" id="RHEA:21649"/>
    </physiologicalReaction>
</comment>
<name>A0A8T2RGZ8_CERRI</name>
<dbReference type="PANTHER" id="PTHR21022:SF19">
    <property type="entry name" value="PREPHENATE DEHYDRATASE-RELATED"/>
    <property type="match status" value="1"/>
</dbReference>
<gene>
    <name evidence="15" type="ORF">KP509_27G028000</name>
</gene>
<evidence type="ECO:0000259" key="14">
    <source>
        <dbReference type="PROSITE" id="PS51671"/>
    </source>
</evidence>
<evidence type="ECO:0000256" key="5">
    <source>
        <dbReference type="ARBA" id="ARBA00022640"/>
    </source>
</evidence>
<evidence type="ECO:0000256" key="4">
    <source>
        <dbReference type="ARBA" id="ARBA00022605"/>
    </source>
</evidence>
<dbReference type="EMBL" id="CM035432">
    <property type="protein sequence ID" value="KAH7294997.1"/>
    <property type="molecule type" value="Genomic_DNA"/>
</dbReference>
<dbReference type="FunFam" id="3.40.190.10:FF:000031">
    <property type="entry name" value="Arogenate dehydratase"/>
    <property type="match status" value="1"/>
</dbReference>
<evidence type="ECO:0000313" key="15">
    <source>
        <dbReference type="EMBL" id="KAH7294997.1"/>
    </source>
</evidence>
<dbReference type="InterPro" id="IPR002912">
    <property type="entry name" value="ACT_dom"/>
</dbReference>
<protein>
    <recommendedName>
        <fullName evidence="12">Arogenate dehydratase</fullName>
        <ecNumber evidence="12">4.2.1.91</ecNumber>
    </recommendedName>
</protein>
<keyword evidence="16" id="KW-1185">Reference proteome</keyword>
<dbReference type="CDD" id="cd13631">
    <property type="entry name" value="PBP2_Ct-PDT_like"/>
    <property type="match status" value="1"/>
</dbReference>
<dbReference type="Gene3D" id="3.40.190.10">
    <property type="entry name" value="Periplasmic binding protein-like II"/>
    <property type="match status" value="2"/>
</dbReference>
<evidence type="ECO:0000256" key="6">
    <source>
        <dbReference type="ARBA" id="ARBA00022946"/>
    </source>
</evidence>
<accession>A0A8T2RGZ8</accession>
<dbReference type="InterPro" id="IPR018528">
    <property type="entry name" value="Preph_deHydtase_CS"/>
</dbReference>
<comment type="catalytic activity">
    <reaction evidence="10">
        <text>L-arogenate + H(+) = L-phenylalanine + CO2 + H2O</text>
        <dbReference type="Rhea" id="RHEA:12536"/>
        <dbReference type="ChEBI" id="CHEBI:15377"/>
        <dbReference type="ChEBI" id="CHEBI:15378"/>
        <dbReference type="ChEBI" id="CHEBI:16526"/>
        <dbReference type="ChEBI" id="CHEBI:58095"/>
        <dbReference type="ChEBI" id="CHEBI:58180"/>
        <dbReference type="EC" id="4.2.1.91"/>
    </reaction>
    <physiologicalReaction direction="left-to-right" evidence="10">
        <dbReference type="Rhea" id="RHEA:12537"/>
    </physiologicalReaction>
</comment>
<comment type="caution">
    <text evidence="15">The sequence shown here is derived from an EMBL/GenBank/DDBJ whole genome shotgun (WGS) entry which is preliminary data.</text>
</comment>
<feature type="domain" description="ACT" evidence="14">
    <location>
        <begin position="351"/>
        <end position="442"/>
    </location>
</feature>
<evidence type="ECO:0000256" key="11">
    <source>
        <dbReference type="ARBA" id="ARBA00052579"/>
    </source>
</evidence>
<evidence type="ECO:0000256" key="9">
    <source>
        <dbReference type="ARBA" id="ARBA00023239"/>
    </source>
</evidence>
<keyword evidence="4 12" id="KW-0028">Amino-acid biosynthesis</keyword>
<dbReference type="SUPFAM" id="SSF53850">
    <property type="entry name" value="Periplasmic binding protein-like II"/>
    <property type="match status" value="1"/>
</dbReference>
<dbReference type="FunFam" id="3.30.70.260:FF:000028">
    <property type="entry name" value="Arogenate dehydratase"/>
    <property type="match status" value="1"/>
</dbReference>
<evidence type="ECO:0000256" key="10">
    <source>
        <dbReference type="ARBA" id="ARBA00050723"/>
    </source>
</evidence>
<keyword evidence="5 12" id="KW-0934">Plastid</keyword>
<evidence type="ECO:0000313" key="16">
    <source>
        <dbReference type="Proteomes" id="UP000825935"/>
    </source>
</evidence>
<comment type="pathway">
    <text evidence="2 12">Amino-acid biosynthesis; L-phenylalanine biosynthesis; L-phenylalanine from L-arogenate: step 1/1.</text>
</comment>
<dbReference type="EC" id="4.2.1.91" evidence="12"/>
<dbReference type="PROSITE" id="PS51671">
    <property type="entry name" value="ACT"/>
    <property type="match status" value="1"/>
</dbReference>
<evidence type="ECO:0000256" key="7">
    <source>
        <dbReference type="ARBA" id="ARBA00023141"/>
    </source>
</evidence>
<dbReference type="OMA" id="WRIPRAM"/>
<evidence type="ECO:0000256" key="8">
    <source>
        <dbReference type="ARBA" id="ARBA00023222"/>
    </source>
</evidence>
<dbReference type="Pfam" id="PF00800">
    <property type="entry name" value="PDT"/>
    <property type="match status" value="1"/>
</dbReference>
<dbReference type="PANTHER" id="PTHR21022">
    <property type="entry name" value="PREPHENATE DEHYDRATASE P PROTEIN"/>
    <property type="match status" value="1"/>
</dbReference>
<dbReference type="GO" id="GO:0004664">
    <property type="term" value="F:prephenate dehydratase activity"/>
    <property type="evidence" value="ECO:0007669"/>
    <property type="project" value="UniProtKB-EC"/>
</dbReference>
<keyword evidence="8 12" id="KW-0584">Phenylalanine biosynthesis</keyword>
<dbReference type="NCBIfam" id="NF008865">
    <property type="entry name" value="PRK11898.1"/>
    <property type="match status" value="1"/>
</dbReference>
<dbReference type="GO" id="GO:0009094">
    <property type="term" value="P:L-phenylalanine biosynthetic process"/>
    <property type="evidence" value="ECO:0007669"/>
    <property type="project" value="UniProtKB-KW"/>
</dbReference>